<dbReference type="PROSITE" id="PS50966">
    <property type="entry name" value="ZF_SWIM"/>
    <property type="match status" value="1"/>
</dbReference>
<keyword evidence="1" id="KW-0863">Zinc-finger</keyword>
<evidence type="ECO:0000259" key="3">
    <source>
        <dbReference type="PROSITE" id="PS50966"/>
    </source>
</evidence>
<dbReference type="GO" id="GO:0008270">
    <property type="term" value="F:zinc ion binding"/>
    <property type="evidence" value="ECO:0007669"/>
    <property type="project" value="UniProtKB-KW"/>
</dbReference>
<accession>A0A7C3PFC3</accession>
<keyword evidence="1" id="KW-0479">Metal-binding</keyword>
<dbReference type="GO" id="GO:0031462">
    <property type="term" value="C:Cul2-RING ubiquitin ligase complex"/>
    <property type="evidence" value="ECO:0007669"/>
    <property type="project" value="TreeGrafter"/>
</dbReference>
<evidence type="ECO:0000313" key="4">
    <source>
        <dbReference type="EMBL" id="HFM98634.1"/>
    </source>
</evidence>
<keyword evidence="1" id="KW-0862">Zinc</keyword>
<dbReference type="PANTHER" id="PTHR22619:SF1">
    <property type="entry name" value="ZINC FINGER SWIM DOMAIN-CONTAINING PROTEIN 8"/>
    <property type="match status" value="1"/>
</dbReference>
<keyword evidence="2" id="KW-0175">Coiled coil</keyword>
<dbReference type="PANTHER" id="PTHR22619">
    <property type="entry name" value="ZINC FINGER SWIM DOMAIN CONTAINING PROTEIN 4, 5, 6"/>
    <property type="match status" value="1"/>
</dbReference>
<evidence type="ECO:0000256" key="1">
    <source>
        <dbReference type="PROSITE-ProRule" id="PRU00325"/>
    </source>
</evidence>
<dbReference type="Pfam" id="PF04434">
    <property type="entry name" value="SWIM"/>
    <property type="match status" value="1"/>
</dbReference>
<protein>
    <recommendedName>
        <fullName evidence="3">SWIM-type domain-containing protein</fullName>
    </recommendedName>
</protein>
<reference evidence="4" key="1">
    <citation type="journal article" date="2020" name="mSystems">
        <title>Genome- and Community-Level Interaction Insights into Carbon Utilization and Element Cycling Functions of Hydrothermarchaeota in Hydrothermal Sediment.</title>
        <authorList>
            <person name="Zhou Z."/>
            <person name="Liu Y."/>
            <person name="Xu W."/>
            <person name="Pan J."/>
            <person name="Luo Z.H."/>
            <person name="Li M."/>
        </authorList>
    </citation>
    <scope>NUCLEOTIDE SEQUENCE [LARGE SCALE GENOMIC DNA]</scope>
    <source>
        <strain evidence="4">SpSt-418</strain>
    </source>
</reference>
<dbReference type="EMBL" id="DSRU01000186">
    <property type="protein sequence ID" value="HFM98634.1"/>
    <property type="molecule type" value="Genomic_DNA"/>
</dbReference>
<feature type="coiled-coil region" evidence="2">
    <location>
        <begin position="247"/>
        <end position="274"/>
    </location>
</feature>
<dbReference type="AlphaFoldDB" id="A0A7C3PFC3"/>
<proteinExistence type="predicted"/>
<feature type="domain" description="SWIM-type" evidence="3">
    <location>
        <begin position="53"/>
        <end position="90"/>
    </location>
</feature>
<gene>
    <name evidence="4" type="ORF">ENR64_12935</name>
</gene>
<dbReference type="InterPro" id="IPR007527">
    <property type="entry name" value="Znf_SWIM"/>
</dbReference>
<name>A0A7C3PFC3_9CYAN</name>
<organism evidence="4">
    <name type="scientific">Oscillatoriales cyanobacterium SpSt-418</name>
    <dbReference type="NCBI Taxonomy" id="2282169"/>
    <lineage>
        <taxon>Bacteria</taxon>
        <taxon>Bacillati</taxon>
        <taxon>Cyanobacteriota</taxon>
        <taxon>Cyanophyceae</taxon>
        <taxon>Oscillatoriophycideae</taxon>
        <taxon>Oscillatoriales</taxon>
    </lineage>
</organism>
<sequence length="333" mass="38126">MIPKLSEATIRYHTTAQSFERGQDYCRADSVNSLVQRGNTLSAKVEGSEVESYRITIQFDKGGITHAFCTCPYEYEGWCKHIVATLLTCLHQPDQTEQRPELAKVLASLNRRQLETIVQNLANEQPEWMDAVEVQIALLTQSKTQKSQKATRRTTVDSKPIERQVERIINRYVEQWDDEPALDEIREIIQKADKFLEQGDGNNALIILGAIARAYVQDWMNLDGSSGESGIFFEELDGVLTEAMLSTELSESERQQWQKELKNWQKEVDNYGVDSFEMSLAALEQGWDYPPLREVLQGNITELGAWQDEAPQQFSVWKFSCYWAEYLALDPPA</sequence>
<evidence type="ECO:0000256" key="2">
    <source>
        <dbReference type="SAM" id="Coils"/>
    </source>
</evidence>
<comment type="caution">
    <text evidence="4">The sequence shown here is derived from an EMBL/GenBank/DDBJ whole genome shotgun (WGS) entry which is preliminary data.</text>
</comment>